<keyword evidence="3" id="KW-1185">Reference proteome</keyword>
<organism evidence="2 3">
    <name type="scientific">Candidatus Methylacidithermus pantelleriae</name>
    <dbReference type="NCBI Taxonomy" id="2744239"/>
    <lineage>
        <taxon>Bacteria</taxon>
        <taxon>Pseudomonadati</taxon>
        <taxon>Verrucomicrobiota</taxon>
        <taxon>Methylacidiphilae</taxon>
        <taxon>Methylacidiphilales</taxon>
        <taxon>Methylacidiphilaceae</taxon>
        <taxon>Candidatus Methylacidithermus</taxon>
    </lineage>
</organism>
<proteinExistence type="predicted"/>
<reference evidence="2" key="1">
    <citation type="submission" date="2021-02" db="EMBL/GenBank/DDBJ databases">
        <authorList>
            <person name="Cremers G."/>
            <person name="Picone N."/>
        </authorList>
    </citation>
    <scope>NUCLEOTIDE SEQUENCE</scope>
    <source>
        <strain evidence="2">PQ17</strain>
    </source>
</reference>
<feature type="region of interest" description="Disordered" evidence="1">
    <location>
        <begin position="1"/>
        <end position="37"/>
    </location>
</feature>
<accession>A0A8J2BTG3</accession>
<gene>
    <name evidence="2" type="ORF">MPNT_230023</name>
</gene>
<dbReference type="AlphaFoldDB" id="A0A8J2BTG3"/>
<evidence type="ECO:0000313" key="2">
    <source>
        <dbReference type="EMBL" id="CAF0697802.1"/>
    </source>
</evidence>
<feature type="compositionally biased region" description="Basic and acidic residues" evidence="1">
    <location>
        <begin position="17"/>
        <end position="35"/>
    </location>
</feature>
<sequence length="69" mass="7640">MVGRQLSRETGGVRGEVAPRAERKRAASVGERQRPDPFSLLKCRLTERLGIGPNEGDSPWREQIALPIS</sequence>
<dbReference type="EMBL" id="CAJNOB010000016">
    <property type="protein sequence ID" value="CAF0697802.1"/>
    <property type="molecule type" value="Genomic_DNA"/>
</dbReference>
<dbReference type="Proteomes" id="UP000663859">
    <property type="component" value="Unassembled WGS sequence"/>
</dbReference>
<name>A0A8J2BTG3_9BACT</name>
<comment type="caution">
    <text evidence="2">The sequence shown here is derived from an EMBL/GenBank/DDBJ whole genome shotgun (WGS) entry which is preliminary data.</text>
</comment>
<evidence type="ECO:0000313" key="3">
    <source>
        <dbReference type="Proteomes" id="UP000663859"/>
    </source>
</evidence>
<protein>
    <submittedName>
        <fullName evidence="2">Uncharacterized protein</fullName>
    </submittedName>
</protein>
<evidence type="ECO:0000256" key="1">
    <source>
        <dbReference type="SAM" id="MobiDB-lite"/>
    </source>
</evidence>